<dbReference type="EMBL" id="QXJC01000008">
    <property type="protein sequence ID" value="RID97226.1"/>
    <property type="molecule type" value="Genomic_DNA"/>
</dbReference>
<accession>A0A398CCC9</accession>
<name>A0A398CCC9_9BURK</name>
<dbReference type="OrthoDB" id="8675247at2"/>
<dbReference type="PANTHER" id="PTHR30419:SF30">
    <property type="entry name" value="LYSR FAMILY TRANSCRIPTIONAL REGULATOR"/>
    <property type="match status" value="1"/>
</dbReference>
<sequence>MNVSLRQLRALVALVRTGSFTQAAVSLHVTQSALSSLIKELEQSLGVRLVERSTRSIGLTEAGRGFVPLIDKILQDLDGVLGGIDDLKALRRGVVRVAAPQLMACTLMPEVIAAYRREHPGVQVRLSDCAVDGVLARVAAGEADFGVGPERGMGGDMAGETLFEMPFMVVFPSDHPLAELPRICWSDAITHPFIALQGQFAERLSLDLHGALREITLNPSNEVTFMTTALSMVSAGLGITACLPYASSLVRLYQLQLAPLHEPQVLRKFLVYQRSAATLSPAAQSFREFLLAYVASHHWGVAGDPTALPTQASGSRRP</sequence>
<reference evidence="6 7" key="1">
    <citation type="submission" date="2018-09" db="EMBL/GenBank/DDBJ databases">
        <title>Draft genome of Simplicispira sp. NY-02.</title>
        <authorList>
            <person name="Im W.T."/>
        </authorList>
    </citation>
    <scope>NUCLEOTIDE SEQUENCE [LARGE SCALE GENOMIC DNA]</scope>
    <source>
        <strain evidence="6 7">NY-02</strain>
    </source>
</reference>
<keyword evidence="7" id="KW-1185">Reference proteome</keyword>
<evidence type="ECO:0000259" key="5">
    <source>
        <dbReference type="PROSITE" id="PS50931"/>
    </source>
</evidence>
<dbReference type="CDD" id="cd08440">
    <property type="entry name" value="PBP2_LTTR_like_4"/>
    <property type="match status" value="1"/>
</dbReference>
<dbReference type="PROSITE" id="PS50931">
    <property type="entry name" value="HTH_LYSR"/>
    <property type="match status" value="1"/>
</dbReference>
<dbReference type="FunFam" id="1.10.10.10:FF:000001">
    <property type="entry name" value="LysR family transcriptional regulator"/>
    <property type="match status" value="1"/>
</dbReference>
<protein>
    <submittedName>
        <fullName evidence="6">LysR family transcriptional regulator</fullName>
    </submittedName>
</protein>
<dbReference type="Proteomes" id="UP000266302">
    <property type="component" value="Unassembled WGS sequence"/>
</dbReference>
<comment type="similarity">
    <text evidence="1">Belongs to the LysR transcriptional regulatory family.</text>
</comment>
<keyword evidence="2" id="KW-0805">Transcription regulation</keyword>
<dbReference type="Gene3D" id="3.40.190.290">
    <property type="match status" value="1"/>
</dbReference>
<evidence type="ECO:0000313" key="6">
    <source>
        <dbReference type="EMBL" id="RID97226.1"/>
    </source>
</evidence>
<dbReference type="InterPro" id="IPR000847">
    <property type="entry name" value="LysR_HTH_N"/>
</dbReference>
<dbReference type="GO" id="GO:0005829">
    <property type="term" value="C:cytosol"/>
    <property type="evidence" value="ECO:0007669"/>
    <property type="project" value="TreeGrafter"/>
</dbReference>
<keyword evidence="4" id="KW-0804">Transcription</keyword>
<gene>
    <name evidence="6" type="ORF">D3F03_14660</name>
</gene>
<dbReference type="Pfam" id="PF00126">
    <property type="entry name" value="HTH_1"/>
    <property type="match status" value="1"/>
</dbReference>
<dbReference type="Gene3D" id="1.10.10.10">
    <property type="entry name" value="Winged helix-like DNA-binding domain superfamily/Winged helix DNA-binding domain"/>
    <property type="match status" value="1"/>
</dbReference>
<organism evidence="6 7">
    <name type="scientific">Simplicispira hankyongi</name>
    <dbReference type="NCBI Taxonomy" id="2315688"/>
    <lineage>
        <taxon>Bacteria</taxon>
        <taxon>Pseudomonadati</taxon>
        <taxon>Pseudomonadota</taxon>
        <taxon>Betaproteobacteria</taxon>
        <taxon>Burkholderiales</taxon>
        <taxon>Comamonadaceae</taxon>
        <taxon>Simplicispira</taxon>
    </lineage>
</organism>
<evidence type="ECO:0000256" key="2">
    <source>
        <dbReference type="ARBA" id="ARBA00023015"/>
    </source>
</evidence>
<dbReference type="RefSeq" id="WP_119110180.1">
    <property type="nucleotide sequence ID" value="NZ_QXJC01000008.1"/>
</dbReference>
<proteinExistence type="inferred from homology"/>
<dbReference type="GO" id="GO:0003700">
    <property type="term" value="F:DNA-binding transcription factor activity"/>
    <property type="evidence" value="ECO:0007669"/>
    <property type="project" value="InterPro"/>
</dbReference>
<dbReference type="AlphaFoldDB" id="A0A398CCC9"/>
<evidence type="ECO:0000256" key="1">
    <source>
        <dbReference type="ARBA" id="ARBA00009437"/>
    </source>
</evidence>
<dbReference type="InterPro" id="IPR036390">
    <property type="entry name" value="WH_DNA-bd_sf"/>
</dbReference>
<dbReference type="SUPFAM" id="SSF53850">
    <property type="entry name" value="Periplasmic binding protein-like II"/>
    <property type="match status" value="1"/>
</dbReference>
<dbReference type="PRINTS" id="PR00039">
    <property type="entry name" value="HTHLYSR"/>
</dbReference>
<dbReference type="Pfam" id="PF03466">
    <property type="entry name" value="LysR_substrate"/>
    <property type="match status" value="1"/>
</dbReference>
<comment type="caution">
    <text evidence="6">The sequence shown here is derived from an EMBL/GenBank/DDBJ whole genome shotgun (WGS) entry which is preliminary data.</text>
</comment>
<dbReference type="SUPFAM" id="SSF46785">
    <property type="entry name" value="Winged helix' DNA-binding domain"/>
    <property type="match status" value="1"/>
</dbReference>
<dbReference type="InterPro" id="IPR050950">
    <property type="entry name" value="HTH-type_LysR_regulators"/>
</dbReference>
<evidence type="ECO:0000256" key="3">
    <source>
        <dbReference type="ARBA" id="ARBA00023125"/>
    </source>
</evidence>
<evidence type="ECO:0000313" key="7">
    <source>
        <dbReference type="Proteomes" id="UP000266302"/>
    </source>
</evidence>
<feature type="domain" description="HTH lysR-type" evidence="5">
    <location>
        <begin position="1"/>
        <end position="60"/>
    </location>
</feature>
<keyword evidence="3" id="KW-0238">DNA-binding</keyword>
<dbReference type="PANTHER" id="PTHR30419">
    <property type="entry name" value="HTH-TYPE TRANSCRIPTIONAL REGULATOR YBHD"/>
    <property type="match status" value="1"/>
</dbReference>
<evidence type="ECO:0000256" key="4">
    <source>
        <dbReference type="ARBA" id="ARBA00023163"/>
    </source>
</evidence>
<dbReference type="InterPro" id="IPR005119">
    <property type="entry name" value="LysR_subst-bd"/>
</dbReference>
<dbReference type="GO" id="GO:0003677">
    <property type="term" value="F:DNA binding"/>
    <property type="evidence" value="ECO:0007669"/>
    <property type="project" value="UniProtKB-KW"/>
</dbReference>
<dbReference type="InterPro" id="IPR036388">
    <property type="entry name" value="WH-like_DNA-bd_sf"/>
</dbReference>